<organism evidence="1 2">
    <name type="scientific">Durusdinium trenchii</name>
    <dbReference type="NCBI Taxonomy" id="1381693"/>
    <lineage>
        <taxon>Eukaryota</taxon>
        <taxon>Sar</taxon>
        <taxon>Alveolata</taxon>
        <taxon>Dinophyceae</taxon>
        <taxon>Suessiales</taxon>
        <taxon>Symbiodiniaceae</taxon>
        <taxon>Durusdinium</taxon>
    </lineage>
</organism>
<name>A0ABP0N8I2_9DINO</name>
<accession>A0ABP0N8I2</accession>
<protein>
    <submittedName>
        <fullName evidence="1">Uncharacterized protein</fullName>
    </submittedName>
</protein>
<proteinExistence type="predicted"/>
<keyword evidence="2" id="KW-1185">Reference proteome</keyword>
<evidence type="ECO:0000313" key="1">
    <source>
        <dbReference type="EMBL" id="CAK9060117.1"/>
    </source>
</evidence>
<gene>
    <name evidence="1" type="ORF">SCF082_LOCUS31720</name>
</gene>
<dbReference type="EMBL" id="CAXAMM010027058">
    <property type="protein sequence ID" value="CAK9060117.1"/>
    <property type="molecule type" value="Genomic_DNA"/>
</dbReference>
<sequence>MPIAFLALGVHGSRVEVREVRSNISNPIDALWEFELSGSWDIPASIQDDRISTVSDRLSEDGMFKIYKLQVKTEFVPHFTTDLQTNLEAIPDPVERTRPKAMILSNGQEYMDLGLEGDGWFHHAGILKPSVLTVATEGKSFRELLTKVLQRAMRSVKKKVGPDWTTVVEDGVFHIGAHYKGGAKDTLPQNHYHLMSPAPITEDQVKQIRDILQAWHLGPGKMPKKS</sequence>
<evidence type="ECO:0000313" key="2">
    <source>
        <dbReference type="Proteomes" id="UP001642464"/>
    </source>
</evidence>
<dbReference type="Proteomes" id="UP001642464">
    <property type="component" value="Unassembled WGS sequence"/>
</dbReference>
<comment type="caution">
    <text evidence="1">The sequence shown here is derived from an EMBL/GenBank/DDBJ whole genome shotgun (WGS) entry which is preliminary data.</text>
</comment>
<reference evidence="1 2" key="1">
    <citation type="submission" date="2024-02" db="EMBL/GenBank/DDBJ databases">
        <authorList>
            <person name="Chen Y."/>
            <person name="Shah S."/>
            <person name="Dougan E. K."/>
            <person name="Thang M."/>
            <person name="Chan C."/>
        </authorList>
    </citation>
    <scope>NUCLEOTIDE SEQUENCE [LARGE SCALE GENOMIC DNA]</scope>
</reference>